<organism evidence="8 9">
    <name type="scientific">Microbacterium sediminis</name>
    <dbReference type="NCBI Taxonomy" id="904291"/>
    <lineage>
        <taxon>Bacteria</taxon>
        <taxon>Bacillati</taxon>
        <taxon>Actinomycetota</taxon>
        <taxon>Actinomycetes</taxon>
        <taxon>Micrococcales</taxon>
        <taxon>Microbacteriaceae</taxon>
        <taxon>Microbacterium</taxon>
    </lineage>
</organism>
<dbReference type="PROSITE" id="PS50928">
    <property type="entry name" value="ABC_TM1"/>
    <property type="match status" value="1"/>
</dbReference>
<keyword evidence="3" id="KW-1003">Cell membrane</keyword>
<evidence type="ECO:0000256" key="6">
    <source>
        <dbReference type="ARBA" id="ARBA00023136"/>
    </source>
</evidence>
<dbReference type="PANTHER" id="PTHR43386:SF25">
    <property type="entry name" value="PEPTIDE ABC TRANSPORTER PERMEASE PROTEIN"/>
    <property type="match status" value="1"/>
</dbReference>
<comment type="subcellular location">
    <subcellularLocation>
        <location evidence="1 7">Cell membrane</location>
        <topology evidence="1 7">Multi-pass membrane protein</topology>
    </subcellularLocation>
</comment>
<proteinExistence type="inferred from homology"/>
<dbReference type="STRING" id="904291.A7J15_12025"/>
<gene>
    <name evidence="8" type="ORF">A7J15_12025</name>
</gene>
<sequence>MAVADTTTRALLSPAVGIDRSIRWARIRKRLVIGVPAAIVVLLFAACFLGPYVLPLPSPTGGDVLNSSRPPGTPGHPLGTDVNGNDVLSRLLHGGQASLIVAIAVNAVGLFIGGVIGALSAYLGGKADTIIMRGLDVLIAFPSLVLTIAIAQVLGPSLPNTILALSAFSIPGVARVARSSTLRVTSMPFVQAAALGGSPWWRTLLFHIAPNVLPQLLNFAMLGMGIVIVTEGALSFLGLGIPAPAPSWGNMIYEGQQSLSATPLLVLWPSLALLLAVLSFNLLGENVRDEMSGR</sequence>
<accession>A0A1B9NID7</accession>
<keyword evidence="2 7" id="KW-0813">Transport</keyword>
<dbReference type="AlphaFoldDB" id="A0A1B9NID7"/>
<dbReference type="Proteomes" id="UP000093355">
    <property type="component" value="Unassembled WGS sequence"/>
</dbReference>
<evidence type="ECO:0000256" key="4">
    <source>
        <dbReference type="ARBA" id="ARBA00022692"/>
    </source>
</evidence>
<keyword evidence="6 7" id="KW-0472">Membrane</keyword>
<comment type="caution">
    <text evidence="8">The sequence shown here is derived from an EMBL/GenBank/DDBJ whole genome shotgun (WGS) entry which is preliminary data.</text>
</comment>
<dbReference type="OrthoDB" id="9812701at2"/>
<keyword evidence="9" id="KW-1185">Reference proteome</keyword>
<keyword evidence="5 7" id="KW-1133">Transmembrane helix</keyword>
<dbReference type="InterPro" id="IPR000515">
    <property type="entry name" value="MetI-like"/>
</dbReference>
<dbReference type="GO" id="GO:0005886">
    <property type="term" value="C:plasma membrane"/>
    <property type="evidence" value="ECO:0007669"/>
    <property type="project" value="UniProtKB-SubCell"/>
</dbReference>
<protein>
    <submittedName>
        <fullName evidence="8">Peptide ABC transporter permease</fullName>
    </submittedName>
</protein>
<evidence type="ECO:0000256" key="1">
    <source>
        <dbReference type="ARBA" id="ARBA00004651"/>
    </source>
</evidence>
<comment type="similarity">
    <text evidence="7">Belongs to the binding-protein-dependent transport system permease family.</text>
</comment>
<dbReference type="InterPro" id="IPR035906">
    <property type="entry name" value="MetI-like_sf"/>
</dbReference>
<dbReference type="InterPro" id="IPR050366">
    <property type="entry name" value="BP-dependent_transpt_permease"/>
</dbReference>
<dbReference type="PANTHER" id="PTHR43386">
    <property type="entry name" value="OLIGOPEPTIDE TRANSPORT SYSTEM PERMEASE PROTEIN APPC"/>
    <property type="match status" value="1"/>
</dbReference>
<evidence type="ECO:0000313" key="8">
    <source>
        <dbReference type="EMBL" id="OCG76336.1"/>
    </source>
</evidence>
<dbReference type="CDD" id="cd06261">
    <property type="entry name" value="TM_PBP2"/>
    <property type="match status" value="1"/>
</dbReference>
<keyword evidence="4 7" id="KW-0812">Transmembrane</keyword>
<evidence type="ECO:0000256" key="2">
    <source>
        <dbReference type="ARBA" id="ARBA00022448"/>
    </source>
</evidence>
<dbReference type="GO" id="GO:0055085">
    <property type="term" value="P:transmembrane transport"/>
    <property type="evidence" value="ECO:0007669"/>
    <property type="project" value="InterPro"/>
</dbReference>
<feature type="transmembrane region" description="Helical" evidence="7">
    <location>
        <begin position="216"/>
        <end position="241"/>
    </location>
</feature>
<name>A0A1B9NID7_9MICO</name>
<dbReference type="RefSeq" id="WP_067028328.1">
    <property type="nucleotide sequence ID" value="NZ_CP038256.1"/>
</dbReference>
<feature type="transmembrane region" description="Helical" evidence="7">
    <location>
        <begin position="261"/>
        <end position="284"/>
    </location>
</feature>
<evidence type="ECO:0000256" key="5">
    <source>
        <dbReference type="ARBA" id="ARBA00022989"/>
    </source>
</evidence>
<dbReference type="SUPFAM" id="SSF161098">
    <property type="entry name" value="MetI-like"/>
    <property type="match status" value="1"/>
</dbReference>
<feature type="transmembrane region" description="Helical" evidence="7">
    <location>
        <begin position="99"/>
        <end position="123"/>
    </location>
</feature>
<dbReference type="Pfam" id="PF00528">
    <property type="entry name" value="BPD_transp_1"/>
    <property type="match status" value="1"/>
</dbReference>
<feature type="transmembrane region" description="Helical" evidence="7">
    <location>
        <begin position="31"/>
        <end position="54"/>
    </location>
</feature>
<dbReference type="EMBL" id="LXMD01000003">
    <property type="protein sequence ID" value="OCG76336.1"/>
    <property type="molecule type" value="Genomic_DNA"/>
</dbReference>
<dbReference type="Gene3D" id="1.10.3720.10">
    <property type="entry name" value="MetI-like"/>
    <property type="match status" value="1"/>
</dbReference>
<reference evidence="8 9" key="1">
    <citation type="submission" date="2016-05" db="EMBL/GenBank/DDBJ databases">
        <authorList>
            <person name="Lavstsen T."/>
            <person name="Jespersen J.S."/>
        </authorList>
    </citation>
    <scope>NUCLEOTIDE SEQUENCE [LARGE SCALE GENOMIC DNA]</scope>
    <source>
        <strain evidence="8 9">YLB-01</strain>
    </source>
</reference>
<evidence type="ECO:0000256" key="3">
    <source>
        <dbReference type="ARBA" id="ARBA00022475"/>
    </source>
</evidence>
<evidence type="ECO:0000256" key="7">
    <source>
        <dbReference type="RuleBase" id="RU363032"/>
    </source>
</evidence>
<feature type="transmembrane region" description="Helical" evidence="7">
    <location>
        <begin position="135"/>
        <end position="154"/>
    </location>
</feature>
<evidence type="ECO:0000313" key="9">
    <source>
        <dbReference type="Proteomes" id="UP000093355"/>
    </source>
</evidence>